<organism evidence="1">
    <name type="scientific">Candidatus Methanogaster sp. ANME-2c ERB4</name>
    <dbReference type="NCBI Taxonomy" id="2759911"/>
    <lineage>
        <taxon>Archaea</taxon>
        <taxon>Methanobacteriati</taxon>
        <taxon>Methanobacteriota</taxon>
        <taxon>Stenosarchaea group</taxon>
        <taxon>Methanomicrobia</taxon>
        <taxon>Methanosarcinales</taxon>
        <taxon>ANME-2 cluster</taxon>
        <taxon>Candidatus Methanogasteraceae</taxon>
        <taxon>Candidatus Methanogaster</taxon>
    </lineage>
</organism>
<dbReference type="SUPFAM" id="SSF53448">
    <property type="entry name" value="Nucleotide-diphospho-sugar transferases"/>
    <property type="match status" value="1"/>
</dbReference>
<accession>A0A7G9YE89</accession>
<gene>
    <name evidence="1" type="ORF">PABHDKJJ_00027</name>
</gene>
<protein>
    <recommendedName>
        <fullName evidence="2">Glycosyltransferase 2-like domain-containing protein</fullName>
    </recommendedName>
</protein>
<dbReference type="AlphaFoldDB" id="A0A7G9YE89"/>
<dbReference type="EMBL" id="MT631185">
    <property type="protein sequence ID" value="QNO46323.1"/>
    <property type="molecule type" value="Genomic_DNA"/>
</dbReference>
<dbReference type="InterPro" id="IPR029044">
    <property type="entry name" value="Nucleotide-diphossugar_trans"/>
</dbReference>
<proteinExistence type="predicted"/>
<sequence length="36" mass="3688">MISIVIPTKNNGDVLEKCLGSIGGLDYPADGLGGNR</sequence>
<name>A0A7G9YE89_9EURY</name>
<reference evidence="1" key="1">
    <citation type="submission" date="2020-06" db="EMBL/GenBank/DDBJ databases">
        <title>Unique genomic features of the anaerobic methanotrophic archaea.</title>
        <authorList>
            <person name="Chadwick G.L."/>
            <person name="Skennerton C.T."/>
            <person name="Laso-Perez R."/>
            <person name="Leu A.O."/>
            <person name="Speth D.R."/>
            <person name="Yu H."/>
            <person name="Morgan-Lang C."/>
            <person name="Hatzenpichler R."/>
            <person name="Goudeau D."/>
            <person name="Malmstrom R."/>
            <person name="Brazelton W.J."/>
            <person name="Woyke T."/>
            <person name="Hallam S.J."/>
            <person name="Tyson G.W."/>
            <person name="Wegener G."/>
            <person name="Boetius A."/>
            <person name="Orphan V."/>
        </authorList>
    </citation>
    <scope>NUCLEOTIDE SEQUENCE</scope>
</reference>
<evidence type="ECO:0008006" key="2">
    <source>
        <dbReference type="Google" id="ProtNLM"/>
    </source>
</evidence>
<evidence type="ECO:0000313" key="1">
    <source>
        <dbReference type="EMBL" id="QNO46323.1"/>
    </source>
</evidence>